<protein>
    <recommendedName>
        <fullName evidence="1">Putative plant transposon protein domain-containing protein</fullName>
    </recommendedName>
</protein>
<dbReference type="Pfam" id="PF20167">
    <property type="entry name" value="Transposase_32"/>
    <property type="match status" value="1"/>
</dbReference>
<dbReference type="EMBL" id="BTGU01000025">
    <property type="protein sequence ID" value="GMN47214.1"/>
    <property type="molecule type" value="Genomic_DNA"/>
</dbReference>
<organism evidence="2 3">
    <name type="scientific">Ficus carica</name>
    <name type="common">Common fig</name>
    <dbReference type="NCBI Taxonomy" id="3494"/>
    <lineage>
        <taxon>Eukaryota</taxon>
        <taxon>Viridiplantae</taxon>
        <taxon>Streptophyta</taxon>
        <taxon>Embryophyta</taxon>
        <taxon>Tracheophyta</taxon>
        <taxon>Spermatophyta</taxon>
        <taxon>Magnoliopsida</taxon>
        <taxon>eudicotyledons</taxon>
        <taxon>Gunneridae</taxon>
        <taxon>Pentapetalae</taxon>
        <taxon>rosids</taxon>
        <taxon>fabids</taxon>
        <taxon>Rosales</taxon>
        <taxon>Moraceae</taxon>
        <taxon>Ficeae</taxon>
        <taxon>Ficus</taxon>
    </lineage>
</organism>
<comment type="caution">
    <text evidence="2">The sequence shown here is derived from an EMBL/GenBank/DDBJ whole genome shotgun (WGS) entry which is preliminary data.</text>
</comment>
<dbReference type="Proteomes" id="UP001187192">
    <property type="component" value="Unassembled WGS sequence"/>
</dbReference>
<sequence>MERGLRPNETLNRDGGIAEFIISRGWETLTVVPMTAVVPVVREFYADAFFEQDNNLVIVRGTMVSFSANTINEYYETKWTSRANVAQSFQKNALNRYAKAWNKFICANLMQHQINMKCQRIEQHYCTACAMK</sequence>
<evidence type="ECO:0000313" key="3">
    <source>
        <dbReference type="Proteomes" id="UP001187192"/>
    </source>
</evidence>
<keyword evidence="3" id="KW-1185">Reference proteome</keyword>
<proteinExistence type="predicted"/>
<dbReference type="AlphaFoldDB" id="A0AA88DIU3"/>
<evidence type="ECO:0000259" key="1">
    <source>
        <dbReference type="Pfam" id="PF20167"/>
    </source>
</evidence>
<name>A0AA88DIU3_FICCA</name>
<evidence type="ECO:0000313" key="2">
    <source>
        <dbReference type="EMBL" id="GMN47214.1"/>
    </source>
</evidence>
<feature type="domain" description="Putative plant transposon protein" evidence="1">
    <location>
        <begin position="24"/>
        <end position="131"/>
    </location>
</feature>
<reference evidence="2" key="1">
    <citation type="submission" date="2023-07" db="EMBL/GenBank/DDBJ databases">
        <title>draft genome sequence of fig (Ficus carica).</title>
        <authorList>
            <person name="Takahashi T."/>
            <person name="Nishimura K."/>
        </authorList>
    </citation>
    <scope>NUCLEOTIDE SEQUENCE</scope>
</reference>
<dbReference type="InterPro" id="IPR046796">
    <property type="entry name" value="Transposase_32_dom"/>
</dbReference>
<accession>A0AA88DIU3</accession>
<gene>
    <name evidence="2" type="ORF">TIFTF001_016398</name>
</gene>